<protein>
    <submittedName>
        <fullName evidence="1">DUF1203 domain-containing protein</fullName>
    </submittedName>
</protein>
<proteinExistence type="predicted"/>
<dbReference type="InterPro" id="IPR009593">
    <property type="entry name" value="DUF1203"/>
</dbReference>
<evidence type="ECO:0000313" key="2">
    <source>
        <dbReference type="Proteomes" id="UP000515955"/>
    </source>
</evidence>
<gene>
    <name evidence="1" type="ORF">H9L12_02895</name>
</gene>
<organism evidence="1 2">
    <name type="scientific">Sphingomonas rhizophila</name>
    <dbReference type="NCBI Taxonomy" id="2071607"/>
    <lineage>
        <taxon>Bacteria</taxon>
        <taxon>Pseudomonadati</taxon>
        <taxon>Pseudomonadota</taxon>
        <taxon>Alphaproteobacteria</taxon>
        <taxon>Sphingomonadales</taxon>
        <taxon>Sphingomonadaceae</taxon>
        <taxon>Sphingomonas</taxon>
    </lineage>
</organism>
<dbReference type="EMBL" id="CP060717">
    <property type="protein sequence ID" value="QNN65551.1"/>
    <property type="molecule type" value="Genomic_DNA"/>
</dbReference>
<dbReference type="Proteomes" id="UP000515955">
    <property type="component" value="Chromosome"/>
</dbReference>
<dbReference type="Pfam" id="PF06718">
    <property type="entry name" value="DUF1203"/>
    <property type="match status" value="1"/>
</dbReference>
<dbReference type="PIRSF" id="PIRSF034110">
    <property type="entry name" value="DUF1203"/>
    <property type="match status" value="1"/>
</dbReference>
<name>A0A7G9SCH6_9SPHN</name>
<dbReference type="RefSeq" id="WP_187542542.1">
    <property type="nucleotide sequence ID" value="NZ_CP060717.1"/>
</dbReference>
<keyword evidence="2" id="KW-1185">Reference proteome</keyword>
<dbReference type="KEGG" id="srhi:H9L12_02895"/>
<dbReference type="AlphaFoldDB" id="A0A7G9SCH6"/>
<reference evidence="1 2" key="1">
    <citation type="submission" date="2020-08" db="EMBL/GenBank/DDBJ databases">
        <title>Genome sequence of Sphingomonas rhizophila KACC 19189T.</title>
        <authorList>
            <person name="Hyun D.-W."/>
            <person name="Bae J.-W."/>
        </authorList>
    </citation>
    <scope>NUCLEOTIDE SEQUENCE [LARGE SCALE GENOMIC DNA]</scope>
    <source>
        <strain evidence="1 2">KACC 19189</strain>
    </source>
</reference>
<evidence type="ECO:0000313" key="1">
    <source>
        <dbReference type="EMBL" id="QNN65551.1"/>
    </source>
</evidence>
<sequence>MTYRITGLDPTPYRPLFALDVEALRQRGVVRMVADAQPGFPCRVTLDDCAVGGAVLLVNHVSHDAGPYRASHAIFVSEGADAAEFRDAVPPALDRRVLSLRAFDRDGMMSAAMLVQAGEADDAIRTLLDDPAVDHVDAHNAVRGCFAARIERD</sequence>
<accession>A0A7G9SCH6</accession>